<evidence type="ECO:0000313" key="6">
    <source>
        <dbReference type="EMBL" id="CAP60963.1"/>
    </source>
</evidence>
<keyword evidence="5" id="KW-0688">Ribosomal frameshifting</keyword>
<dbReference type="GO" id="GO:0045732">
    <property type="term" value="P:positive regulation of protein catabolic process"/>
    <property type="evidence" value="ECO:0007669"/>
    <property type="project" value="TreeGrafter"/>
</dbReference>
<sequence>MFLGERSEARQVSVLMGVFNNNSNTRNQYASQLTPPEDCPLNSYTMGPAGAGAGIPAWMEIWDYAGGCSFRAFLAENVAAGEEDGVESRTLFVFFDRDVLADGPLGCSHMVIAIERCIQEEDAKPLTKGLQWAGFSLTTLDFWSSGYDVISSKWLFMGMEL</sequence>
<dbReference type="PANTHER" id="PTHR10279">
    <property type="entry name" value="ORNITHINE DECARBOXYLASE ANTIZYME"/>
    <property type="match status" value="1"/>
</dbReference>
<comment type="similarity">
    <text evidence="2">Belongs to the ODC antizyme family.</text>
</comment>
<dbReference type="GeneID" id="6187270"/>
<name>B2AC62_PODAN</name>
<dbReference type="InParanoid" id="B2AC62"/>
<dbReference type="InterPro" id="IPR016181">
    <property type="entry name" value="Acyl_CoA_acyltransferase"/>
</dbReference>
<dbReference type="Pfam" id="PF02100">
    <property type="entry name" value="ODC_AZ"/>
    <property type="match status" value="1"/>
</dbReference>
<dbReference type="RefSeq" id="XP_001903191.1">
    <property type="nucleotide sequence ID" value="XM_001903156.1"/>
</dbReference>
<evidence type="ECO:0000256" key="4">
    <source>
        <dbReference type="ARBA" id="ARBA00017712"/>
    </source>
</evidence>
<accession>B2AC62</accession>
<dbReference type="eggNOG" id="ENOG502S3W3">
    <property type="taxonomic scope" value="Eukaryota"/>
</dbReference>
<organism evidence="6">
    <name type="scientific">Podospora anserina (strain S / ATCC MYA-4624 / DSM 980 / FGSC 10383)</name>
    <name type="common">Pleurage anserina</name>
    <dbReference type="NCBI Taxonomy" id="515849"/>
    <lineage>
        <taxon>Eukaryota</taxon>
        <taxon>Fungi</taxon>
        <taxon>Dikarya</taxon>
        <taxon>Ascomycota</taxon>
        <taxon>Pezizomycotina</taxon>
        <taxon>Sordariomycetes</taxon>
        <taxon>Sordariomycetidae</taxon>
        <taxon>Sordariales</taxon>
        <taxon>Podosporaceae</taxon>
        <taxon>Podospora</taxon>
        <taxon>Podospora anserina</taxon>
    </lineage>
</organism>
<dbReference type="PANTHER" id="PTHR10279:SF10">
    <property type="entry name" value="ORNITHINE DECARBOXYLASE ANTIZYME"/>
    <property type="match status" value="1"/>
</dbReference>
<gene>
    <name evidence="6" type="ORF">PODANS_2_13630</name>
</gene>
<evidence type="ECO:0000256" key="1">
    <source>
        <dbReference type="ARBA" id="ARBA00002307"/>
    </source>
</evidence>
<evidence type="ECO:0000256" key="3">
    <source>
        <dbReference type="ARBA" id="ARBA00011486"/>
    </source>
</evidence>
<comment type="subunit">
    <text evidence="3">Interacts with ODC and thereby sterically blocks ODC homodimerization.</text>
</comment>
<dbReference type="HOGENOM" id="CLU_086393_0_1_1"/>
<dbReference type="InterPro" id="IPR002993">
    <property type="entry name" value="ODC_AZ"/>
</dbReference>
<dbReference type="OrthoDB" id="5959761at2759"/>
<dbReference type="EMBL" id="FO904937">
    <property type="protein sequence ID" value="CDP26465.1"/>
    <property type="molecule type" value="Genomic_DNA"/>
</dbReference>
<evidence type="ECO:0000256" key="5">
    <source>
        <dbReference type="ARBA" id="ARBA00022758"/>
    </source>
</evidence>
<reference evidence="6" key="2">
    <citation type="submission" date="2008-07" db="EMBL/GenBank/DDBJ databases">
        <authorList>
            <person name="Genoscope - CEA"/>
        </authorList>
    </citation>
    <scope>NUCLEOTIDE SEQUENCE</scope>
    <source>
        <strain evidence="6">S mat+</strain>
    </source>
</reference>
<protein>
    <recommendedName>
        <fullName evidence="4">Ornithine decarboxylase antizyme</fullName>
    </recommendedName>
</protein>
<dbReference type="KEGG" id="pan:PODANSg203"/>
<evidence type="ECO:0000313" key="8">
    <source>
        <dbReference type="Proteomes" id="UP000001197"/>
    </source>
</evidence>
<dbReference type="GO" id="GO:0075523">
    <property type="term" value="P:viral translational frameshifting"/>
    <property type="evidence" value="ECO:0007669"/>
    <property type="project" value="UniProtKB-KW"/>
</dbReference>
<reference evidence="7" key="4">
    <citation type="submission" date="2014-09" db="EMBL/GenBank/DDBJ databases">
        <title>Maintaining two mating types: Structure of the mating type locus and its role in heterokaryosis in Podospora anserina.</title>
        <authorList>
            <person name="Grognet P."/>
            <person name="Bidard F."/>
            <person name="Kuchly C."/>
            <person name="Chan Ho Tong L."/>
            <person name="Coppin E."/>
            <person name="Ait Benkhali J."/>
            <person name="Couloux A."/>
            <person name="Wincker P."/>
            <person name="Debuchy R."/>
            <person name="Silar P."/>
        </authorList>
    </citation>
    <scope>NUCLEOTIDE SEQUENCE</scope>
</reference>
<dbReference type="SUPFAM" id="SSF55729">
    <property type="entry name" value="Acyl-CoA N-acyltransferases (Nat)"/>
    <property type="match status" value="1"/>
</dbReference>
<dbReference type="EMBL" id="CU633447">
    <property type="protein sequence ID" value="CAP60963.1"/>
    <property type="molecule type" value="Genomic_DNA"/>
</dbReference>
<evidence type="ECO:0000256" key="2">
    <source>
        <dbReference type="ARBA" id="ARBA00008796"/>
    </source>
</evidence>
<dbReference type="GO" id="GO:0005737">
    <property type="term" value="C:cytoplasm"/>
    <property type="evidence" value="ECO:0007669"/>
    <property type="project" value="TreeGrafter"/>
</dbReference>
<reference evidence="6 8" key="1">
    <citation type="journal article" date="2008" name="Genome Biol.">
        <title>The genome sequence of the model ascomycete fungus Podospora anserina.</title>
        <authorList>
            <person name="Espagne E."/>
            <person name="Lespinet O."/>
            <person name="Malagnac F."/>
            <person name="Da Silva C."/>
            <person name="Jaillon O."/>
            <person name="Porcel B.M."/>
            <person name="Couloux A."/>
            <person name="Aury J.-M."/>
            <person name="Segurens B."/>
            <person name="Poulain J."/>
            <person name="Anthouard V."/>
            <person name="Grossetete S."/>
            <person name="Khalili H."/>
            <person name="Coppin E."/>
            <person name="Dequard-Chablat M."/>
            <person name="Picard M."/>
            <person name="Contamine V."/>
            <person name="Arnaise S."/>
            <person name="Bourdais A."/>
            <person name="Berteaux-Lecellier V."/>
            <person name="Gautheret D."/>
            <person name="de Vries R.P."/>
            <person name="Battaglia E."/>
            <person name="Coutinho P.M."/>
            <person name="Danchin E.G.J."/>
            <person name="Henrissat B."/>
            <person name="El Khoury R."/>
            <person name="Sainsard-Chanet A."/>
            <person name="Boivin A."/>
            <person name="Pinan-Lucarre B."/>
            <person name="Sellem C.H."/>
            <person name="Debuchy R."/>
            <person name="Wincker P."/>
            <person name="Weissenbach J."/>
            <person name="Silar P."/>
        </authorList>
    </citation>
    <scope>NUCLEOTIDE SEQUENCE [LARGE SCALE GENOMIC DNA]</scope>
    <source>
        <strain evidence="8">S / ATCC MYA-4624 / DSM 980 / FGSC 10383</strain>
        <strain evidence="6">S mat+</strain>
    </source>
</reference>
<evidence type="ECO:0000313" key="7">
    <source>
        <dbReference type="EMBL" id="CDP26465.1"/>
    </source>
</evidence>
<proteinExistence type="inferred from homology"/>
<comment type="function">
    <text evidence="1">Ornithine decarboxylase (ODC) antizyme protein that negatively regulates ODC activity and intracellular polyamine biosynthesis in response to increased intracellular polyamine levels. Binds to ODC monomers, inhibiting the assembly of the functional ODC homodimer, and targets the monomers for ubiquitin-independent proteolytic destruction by the 26S proteasome.</text>
</comment>
<dbReference type="STRING" id="515849.B2AC62"/>
<reference evidence="8" key="3">
    <citation type="journal article" date="2014" name="Genetics">
        <title>Maintaining two mating types: Structure of the mating type locus and its role in heterokaryosis in Podospora anserina.</title>
        <authorList>
            <person name="Grognet P."/>
            <person name="Bidard F."/>
            <person name="Kuchly C."/>
            <person name="Tong L.C.H."/>
            <person name="Coppin E."/>
            <person name="Benkhali J.A."/>
            <person name="Couloux A."/>
            <person name="Wincker P."/>
            <person name="Debuchy R."/>
            <person name="Silar P."/>
        </authorList>
    </citation>
    <scope>GENOME REANNOTATION</scope>
    <source>
        <strain evidence="8">S / ATCC MYA-4624 / DSM 980 / FGSC 10383</strain>
    </source>
</reference>
<dbReference type="VEuPathDB" id="FungiDB:PODANS_2_13630"/>
<dbReference type="Proteomes" id="UP000001197">
    <property type="component" value="Chromosome 2"/>
</dbReference>
<dbReference type="GO" id="GO:0005634">
    <property type="term" value="C:nucleus"/>
    <property type="evidence" value="ECO:0007669"/>
    <property type="project" value="TreeGrafter"/>
</dbReference>
<keyword evidence="8" id="KW-1185">Reference proteome</keyword>
<dbReference type="GO" id="GO:0008073">
    <property type="term" value="F:ornithine decarboxylase inhibitor activity"/>
    <property type="evidence" value="ECO:0007669"/>
    <property type="project" value="InterPro"/>
</dbReference>
<dbReference type="AlphaFoldDB" id="B2AC62"/>